<dbReference type="PROSITE" id="PS00237">
    <property type="entry name" value="G_PROTEIN_RECEP_F1_1"/>
    <property type="match status" value="1"/>
</dbReference>
<feature type="transmembrane region" description="Helical" evidence="11">
    <location>
        <begin position="236"/>
        <end position="253"/>
    </location>
</feature>
<dbReference type="Ensembl" id="ENSOABT00000021733.2">
    <property type="protein sequence ID" value="ENSOABP00000021105.2"/>
    <property type="gene ID" value="ENSOABG00000010220.2"/>
</dbReference>
<keyword evidence="4 11" id="KW-1133">Transmembrane helix</keyword>
<feature type="domain" description="G-protein coupled receptors family 1 profile" evidence="12">
    <location>
        <begin position="55"/>
        <end position="302"/>
    </location>
</feature>
<dbReference type="GO" id="GO:0007204">
    <property type="term" value="P:positive regulation of cytosolic calcium ion concentration"/>
    <property type="evidence" value="ECO:0007669"/>
    <property type="project" value="TreeGrafter"/>
</dbReference>
<dbReference type="GO" id="GO:0019722">
    <property type="term" value="P:calcium-mediated signaling"/>
    <property type="evidence" value="ECO:0007669"/>
    <property type="project" value="TreeGrafter"/>
</dbReference>
<protein>
    <recommendedName>
        <fullName evidence="12">G-protein coupled receptors family 1 profile domain-containing protein</fullName>
    </recommendedName>
</protein>
<dbReference type="PROSITE" id="PS50262">
    <property type="entry name" value="G_PROTEIN_RECEP_F1_2"/>
    <property type="match status" value="1"/>
</dbReference>
<evidence type="ECO:0000256" key="8">
    <source>
        <dbReference type="ARBA" id="ARBA00023224"/>
    </source>
</evidence>
<dbReference type="InterPro" id="IPR000276">
    <property type="entry name" value="GPCR_Rhodpsn"/>
</dbReference>
<feature type="transmembrane region" description="Helical" evidence="11">
    <location>
        <begin position="34"/>
        <end position="64"/>
    </location>
</feature>
<dbReference type="GO" id="GO:0006955">
    <property type="term" value="P:immune response"/>
    <property type="evidence" value="ECO:0007669"/>
    <property type="project" value="TreeGrafter"/>
</dbReference>
<organism evidence="13 14">
    <name type="scientific">Oreochromis aureus</name>
    <name type="common">Israeli tilapia</name>
    <name type="synonym">Chromis aureus</name>
    <dbReference type="NCBI Taxonomy" id="47969"/>
    <lineage>
        <taxon>Eukaryota</taxon>
        <taxon>Metazoa</taxon>
        <taxon>Chordata</taxon>
        <taxon>Craniata</taxon>
        <taxon>Vertebrata</taxon>
        <taxon>Euteleostomi</taxon>
        <taxon>Actinopterygii</taxon>
        <taxon>Neopterygii</taxon>
        <taxon>Teleostei</taxon>
        <taxon>Neoteleostei</taxon>
        <taxon>Acanthomorphata</taxon>
        <taxon>Ovalentaria</taxon>
        <taxon>Cichlomorphae</taxon>
        <taxon>Cichliformes</taxon>
        <taxon>Cichlidae</taxon>
        <taxon>African cichlids</taxon>
        <taxon>Pseudocrenilabrinae</taxon>
        <taxon>Oreochromini</taxon>
        <taxon>Oreochromis</taxon>
    </lineage>
</organism>
<comment type="subcellular location">
    <subcellularLocation>
        <location evidence="1">Cell membrane</location>
        <topology evidence="1">Multi-pass membrane protein</topology>
    </subcellularLocation>
</comment>
<evidence type="ECO:0000256" key="11">
    <source>
        <dbReference type="SAM" id="Phobius"/>
    </source>
</evidence>
<dbReference type="PRINTS" id="PR00657">
    <property type="entry name" value="CCCHEMOKINER"/>
</dbReference>
<reference evidence="13" key="1">
    <citation type="submission" date="2025-08" db="UniProtKB">
        <authorList>
            <consortium name="Ensembl"/>
        </authorList>
    </citation>
    <scope>IDENTIFICATION</scope>
</reference>
<sequence>MCSTTMSYNETLNYSDTYDYDYNYTCDQDASSDFYIGSMVLTVLCYVLFCVGILGNSTVLWVLLRHVKLRTMTDVCLLNLTLSDLLVAVSLPLWAYSSQNLGLCKIKTGVYQLGFYSGTLFVTFMSVDRYLAIVHAVAAIRARTRRYGITASIIIWAISVTMATPRVVFASLESIDNTSECQPIYPEATEHFWKLQRNFSENTVGLFLCLPIMIFCYVKILIVLSKSRNSNRNKAVKLIFIIVCVFVVCWVPYNVTVFFKTLEEFEISLGPDPCVSSKTLNTAMSIAEIIALSHCCVNPVIYAFVGEKFRKSLNKVMVKYLGWSYQSSGPYSHRDTTDKETSNTPVRSEY</sequence>
<dbReference type="InterPro" id="IPR000355">
    <property type="entry name" value="Chemokine_rcpt"/>
</dbReference>
<feature type="region of interest" description="Disordered" evidence="10">
    <location>
        <begin position="329"/>
        <end position="350"/>
    </location>
</feature>
<feature type="transmembrane region" description="Helical" evidence="11">
    <location>
        <begin position="286"/>
        <end position="305"/>
    </location>
</feature>
<gene>
    <name evidence="13" type="primary">si:cabz01093077.1</name>
</gene>
<evidence type="ECO:0000256" key="7">
    <source>
        <dbReference type="ARBA" id="ARBA00023170"/>
    </source>
</evidence>
<evidence type="ECO:0000313" key="13">
    <source>
        <dbReference type="Ensembl" id="ENSOABP00000021105.2"/>
    </source>
</evidence>
<evidence type="ECO:0000256" key="2">
    <source>
        <dbReference type="ARBA" id="ARBA00022475"/>
    </source>
</evidence>
<dbReference type="PANTHER" id="PTHR10489">
    <property type="entry name" value="CELL ADHESION MOLECULE"/>
    <property type="match status" value="1"/>
</dbReference>
<evidence type="ECO:0000256" key="9">
    <source>
        <dbReference type="RuleBase" id="RU000688"/>
    </source>
</evidence>
<dbReference type="Pfam" id="PF00001">
    <property type="entry name" value="7tm_1"/>
    <property type="match status" value="1"/>
</dbReference>
<evidence type="ECO:0000256" key="5">
    <source>
        <dbReference type="ARBA" id="ARBA00023040"/>
    </source>
</evidence>
<keyword evidence="14" id="KW-1185">Reference proteome</keyword>
<feature type="transmembrane region" description="Helical" evidence="11">
    <location>
        <begin position="115"/>
        <end position="140"/>
    </location>
</feature>
<proteinExistence type="inferred from homology"/>
<dbReference type="GO" id="GO:0016493">
    <property type="term" value="F:C-C chemokine receptor activity"/>
    <property type="evidence" value="ECO:0007669"/>
    <property type="project" value="TreeGrafter"/>
</dbReference>
<evidence type="ECO:0000256" key="4">
    <source>
        <dbReference type="ARBA" id="ARBA00022989"/>
    </source>
</evidence>
<keyword evidence="5 9" id="KW-0297">G-protein coupled receptor</keyword>
<dbReference type="InterPro" id="IPR050119">
    <property type="entry name" value="CCR1-9-like"/>
</dbReference>
<dbReference type="PRINTS" id="PR00237">
    <property type="entry name" value="GPCRRHODOPSN"/>
</dbReference>
<dbReference type="SUPFAM" id="SSF81321">
    <property type="entry name" value="Family A G protein-coupled receptor-like"/>
    <property type="match status" value="1"/>
</dbReference>
<dbReference type="Proteomes" id="UP000472276">
    <property type="component" value="Unassembled WGS sequence"/>
</dbReference>
<evidence type="ECO:0000313" key="14">
    <source>
        <dbReference type="Proteomes" id="UP000472276"/>
    </source>
</evidence>
<dbReference type="PANTHER" id="PTHR10489:SF944">
    <property type="entry name" value="C-C CHEMOKINE RECEPTOR TYPE 8-LIKE"/>
    <property type="match status" value="1"/>
</dbReference>
<dbReference type="GO" id="GO:0009897">
    <property type="term" value="C:external side of plasma membrane"/>
    <property type="evidence" value="ECO:0007669"/>
    <property type="project" value="TreeGrafter"/>
</dbReference>
<evidence type="ECO:0000256" key="6">
    <source>
        <dbReference type="ARBA" id="ARBA00023136"/>
    </source>
</evidence>
<evidence type="ECO:0000256" key="3">
    <source>
        <dbReference type="ARBA" id="ARBA00022692"/>
    </source>
</evidence>
<dbReference type="Gene3D" id="1.20.1070.10">
    <property type="entry name" value="Rhodopsin 7-helix transmembrane proteins"/>
    <property type="match status" value="1"/>
</dbReference>
<comment type="similarity">
    <text evidence="9">Belongs to the G-protein coupled receptor 1 family.</text>
</comment>
<keyword evidence="2" id="KW-1003">Cell membrane</keyword>
<keyword evidence="6 11" id="KW-0472">Membrane</keyword>
<feature type="transmembrane region" description="Helical" evidence="11">
    <location>
        <begin position="76"/>
        <end position="95"/>
    </location>
</feature>
<keyword evidence="8 9" id="KW-0807">Transducer</keyword>
<reference evidence="13" key="2">
    <citation type="submission" date="2025-09" db="UniProtKB">
        <authorList>
            <consortium name="Ensembl"/>
        </authorList>
    </citation>
    <scope>IDENTIFICATION</scope>
</reference>
<name>A0A668T2B0_OREAU</name>
<feature type="transmembrane region" description="Helical" evidence="11">
    <location>
        <begin position="147"/>
        <end position="169"/>
    </location>
</feature>
<keyword evidence="3 9" id="KW-0812">Transmembrane</keyword>
<dbReference type="GO" id="GO:0019957">
    <property type="term" value="F:C-C chemokine binding"/>
    <property type="evidence" value="ECO:0007669"/>
    <property type="project" value="TreeGrafter"/>
</dbReference>
<feature type="compositionally biased region" description="Basic and acidic residues" evidence="10">
    <location>
        <begin position="332"/>
        <end position="341"/>
    </location>
</feature>
<dbReference type="GO" id="GO:0060326">
    <property type="term" value="P:cell chemotaxis"/>
    <property type="evidence" value="ECO:0007669"/>
    <property type="project" value="TreeGrafter"/>
</dbReference>
<dbReference type="OMA" id="CHPIYPE"/>
<evidence type="ECO:0000256" key="10">
    <source>
        <dbReference type="SAM" id="MobiDB-lite"/>
    </source>
</evidence>
<dbReference type="InterPro" id="IPR017452">
    <property type="entry name" value="GPCR_Rhodpsn_7TM"/>
</dbReference>
<evidence type="ECO:0000256" key="1">
    <source>
        <dbReference type="ARBA" id="ARBA00004651"/>
    </source>
</evidence>
<dbReference type="CDD" id="cd14984">
    <property type="entry name" value="7tmA_Chemokine_R"/>
    <property type="match status" value="1"/>
</dbReference>
<evidence type="ECO:0000259" key="12">
    <source>
        <dbReference type="PROSITE" id="PS50262"/>
    </source>
</evidence>
<keyword evidence="7 9" id="KW-0675">Receptor</keyword>
<accession>A0A668T2B0</accession>
<feature type="transmembrane region" description="Helical" evidence="11">
    <location>
        <begin position="204"/>
        <end position="224"/>
    </location>
</feature>
<dbReference type="AlphaFoldDB" id="A0A668T2B0"/>